<gene>
    <name evidence="2" type="ordered locus">Sta7437_3480</name>
</gene>
<evidence type="ECO:0000256" key="1">
    <source>
        <dbReference type="SAM" id="Phobius"/>
    </source>
</evidence>
<protein>
    <submittedName>
        <fullName evidence="2">Uncharacterized protein</fullName>
    </submittedName>
</protein>
<dbReference type="eggNOG" id="ENOG5032UM2">
    <property type="taxonomic scope" value="Bacteria"/>
</dbReference>
<keyword evidence="3" id="KW-1185">Reference proteome</keyword>
<dbReference type="HOGENOM" id="CLU_111490_0_0_3"/>
<organism evidence="2 3">
    <name type="scientific">Stanieria cyanosphaera (strain ATCC 29371 / PCC 7437)</name>
    <dbReference type="NCBI Taxonomy" id="111780"/>
    <lineage>
        <taxon>Bacteria</taxon>
        <taxon>Bacillati</taxon>
        <taxon>Cyanobacteriota</taxon>
        <taxon>Cyanophyceae</taxon>
        <taxon>Pleurocapsales</taxon>
        <taxon>Dermocarpellaceae</taxon>
        <taxon>Stanieria</taxon>
    </lineage>
</organism>
<dbReference type="OrthoDB" id="458897at2"/>
<feature type="transmembrane region" description="Helical" evidence="1">
    <location>
        <begin position="7"/>
        <end position="26"/>
    </location>
</feature>
<keyword evidence="1" id="KW-1133">Transmembrane helix</keyword>
<reference evidence="3" key="1">
    <citation type="journal article" date="2013" name="Proc. Natl. Acad. Sci. U.S.A.">
        <title>Improving the coverage of the cyanobacterial phylum using diversity-driven genome sequencing.</title>
        <authorList>
            <person name="Shih P.M."/>
            <person name="Wu D."/>
            <person name="Latifi A."/>
            <person name="Axen S.D."/>
            <person name="Fewer D.P."/>
            <person name="Talla E."/>
            <person name="Calteau A."/>
            <person name="Cai F."/>
            <person name="Tandeau de Marsac N."/>
            <person name="Rippka R."/>
            <person name="Herdman M."/>
            <person name="Sivonen K."/>
            <person name="Coursin T."/>
            <person name="Laurent T."/>
            <person name="Goodwin L."/>
            <person name="Nolan M."/>
            <person name="Davenport K.W."/>
            <person name="Han C.S."/>
            <person name="Rubin E.M."/>
            <person name="Eisen J.A."/>
            <person name="Woyke T."/>
            <person name="Gugger M."/>
            <person name="Kerfeld C.A."/>
        </authorList>
    </citation>
    <scope>NUCLEOTIDE SEQUENCE [LARGE SCALE GENOMIC DNA]</scope>
    <source>
        <strain evidence="3">ATCC 29371 / PCC 7437</strain>
    </source>
</reference>
<dbReference type="Proteomes" id="UP000010473">
    <property type="component" value="Chromosome"/>
</dbReference>
<proteinExistence type="predicted"/>
<accession>K9XY02</accession>
<dbReference type="KEGG" id="scs:Sta7437_3480"/>
<name>K9XY02_STAC7</name>
<evidence type="ECO:0000313" key="3">
    <source>
        <dbReference type="Proteomes" id="UP000010473"/>
    </source>
</evidence>
<dbReference type="STRING" id="111780.Sta7437_3480"/>
<dbReference type="EMBL" id="CP003653">
    <property type="protein sequence ID" value="AFZ36981.1"/>
    <property type="molecule type" value="Genomic_DNA"/>
</dbReference>
<dbReference type="AlphaFoldDB" id="K9XY02"/>
<sequence>MLKLKNLLINLLIVILIVLVSDLTFITQAKAVTQNFQWTGSTGYCAKATFTYDETTATKIISEQGAGRTNQLKSLIVTFYTPAGETIHQYENVVNGETRGNYFEFNFDTATQKLFGNIDLGGELSGELFLKGTVNQQLSLIEIEPSGEEHLIDTDAVVSFAAEKN</sequence>
<keyword evidence="1" id="KW-0472">Membrane</keyword>
<evidence type="ECO:0000313" key="2">
    <source>
        <dbReference type="EMBL" id="AFZ36981.1"/>
    </source>
</evidence>
<keyword evidence="1" id="KW-0812">Transmembrane</keyword>